<evidence type="ECO:0000313" key="3">
    <source>
        <dbReference type="Proteomes" id="UP000237340"/>
    </source>
</evidence>
<dbReference type="EMBL" id="PPXD01000024">
    <property type="protein sequence ID" value="POH63031.1"/>
    <property type="molecule type" value="Genomic_DNA"/>
</dbReference>
<keyword evidence="1" id="KW-0732">Signal</keyword>
<dbReference type="Proteomes" id="UP000237340">
    <property type="component" value="Unassembled WGS sequence"/>
</dbReference>
<evidence type="ECO:0000313" key="2">
    <source>
        <dbReference type="EMBL" id="POH63031.1"/>
    </source>
</evidence>
<gene>
    <name evidence="2" type="ORF">C3B61_15280</name>
</gene>
<organism evidence="2 3">
    <name type="scientific">Cryobacterium zongtaii</name>
    <dbReference type="NCBI Taxonomy" id="1259217"/>
    <lineage>
        <taxon>Bacteria</taxon>
        <taxon>Bacillati</taxon>
        <taxon>Actinomycetota</taxon>
        <taxon>Actinomycetes</taxon>
        <taxon>Micrococcales</taxon>
        <taxon>Microbacteriaceae</taxon>
        <taxon>Cryobacterium</taxon>
    </lineage>
</organism>
<reference evidence="2 3" key="1">
    <citation type="submission" date="2018-01" db="EMBL/GenBank/DDBJ databases">
        <title>Cryobacterium sp. nov., from glaciers in China.</title>
        <authorList>
            <person name="Liu Q."/>
            <person name="Xin Y.-H."/>
        </authorList>
    </citation>
    <scope>NUCLEOTIDE SEQUENCE [LARGE SCALE GENOMIC DNA]</scope>
    <source>
        <strain evidence="2 3">TMN-42</strain>
    </source>
</reference>
<dbReference type="AlphaFoldDB" id="A0A2S3ZBM0"/>
<accession>A0A2S3ZBM0</accession>
<comment type="caution">
    <text evidence="2">The sequence shown here is derived from an EMBL/GenBank/DDBJ whole genome shotgun (WGS) entry which is preliminary data.</text>
</comment>
<keyword evidence="3" id="KW-1185">Reference proteome</keyword>
<name>A0A2S3ZBM0_9MICO</name>
<protein>
    <submittedName>
        <fullName evidence="2">Uncharacterized protein</fullName>
    </submittedName>
</protein>
<sequence length="76" mass="8000">MFASVNAAVTLAAFAVKLMAQLMANPLVSEWVRKMLVQTRMPGVELGPNPEVIVADHAEATDGGVDRGEVDSTGMS</sequence>
<evidence type="ECO:0000256" key="1">
    <source>
        <dbReference type="SAM" id="SignalP"/>
    </source>
</evidence>
<proteinExistence type="predicted"/>
<feature type="signal peptide" evidence="1">
    <location>
        <begin position="1"/>
        <end position="24"/>
    </location>
</feature>
<feature type="chain" id="PRO_5038881589" evidence="1">
    <location>
        <begin position="25"/>
        <end position="76"/>
    </location>
</feature>